<name>A0AC60PJK2_IXOPE</name>
<dbReference type="Proteomes" id="UP000805193">
    <property type="component" value="Unassembled WGS sequence"/>
</dbReference>
<evidence type="ECO:0000313" key="1">
    <source>
        <dbReference type="EMBL" id="KAG0421051.1"/>
    </source>
</evidence>
<accession>A0AC60PJK2</accession>
<protein>
    <submittedName>
        <fullName evidence="1">Uncharacterized protein</fullName>
    </submittedName>
</protein>
<keyword evidence="2" id="KW-1185">Reference proteome</keyword>
<organism evidence="1 2">
    <name type="scientific">Ixodes persulcatus</name>
    <name type="common">Taiga tick</name>
    <dbReference type="NCBI Taxonomy" id="34615"/>
    <lineage>
        <taxon>Eukaryota</taxon>
        <taxon>Metazoa</taxon>
        <taxon>Ecdysozoa</taxon>
        <taxon>Arthropoda</taxon>
        <taxon>Chelicerata</taxon>
        <taxon>Arachnida</taxon>
        <taxon>Acari</taxon>
        <taxon>Parasitiformes</taxon>
        <taxon>Ixodida</taxon>
        <taxon>Ixodoidea</taxon>
        <taxon>Ixodidae</taxon>
        <taxon>Ixodinae</taxon>
        <taxon>Ixodes</taxon>
    </lineage>
</organism>
<sequence>MLDSTEKQAIIPRNGSSCCPCRFVLTLFLFSGLLLAYALRFSLSVALVAMVNSTAIAAIGGATADEGNLTTCHVEQPLEGREHARKASTHQHAAYEQLRVRPQQRGAHARAQRLYSREMKQLRMRRADSSATAVP</sequence>
<proteinExistence type="predicted"/>
<dbReference type="EMBL" id="JABSTQ010010428">
    <property type="protein sequence ID" value="KAG0421051.1"/>
    <property type="molecule type" value="Genomic_DNA"/>
</dbReference>
<comment type="caution">
    <text evidence="1">The sequence shown here is derived from an EMBL/GenBank/DDBJ whole genome shotgun (WGS) entry which is preliminary data.</text>
</comment>
<gene>
    <name evidence="1" type="ORF">HPB47_003035</name>
</gene>
<reference evidence="1 2" key="1">
    <citation type="journal article" date="2020" name="Cell">
        <title>Large-Scale Comparative Analyses of Tick Genomes Elucidate Their Genetic Diversity and Vector Capacities.</title>
        <authorList>
            <consortium name="Tick Genome and Microbiome Consortium (TIGMIC)"/>
            <person name="Jia N."/>
            <person name="Wang J."/>
            <person name="Shi W."/>
            <person name="Du L."/>
            <person name="Sun Y."/>
            <person name="Zhan W."/>
            <person name="Jiang J.F."/>
            <person name="Wang Q."/>
            <person name="Zhang B."/>
            <person name="Ji P."/>
            <person name="Bell-Sakyi L."/>
            <person name="Cui X.M."/>
            <person name="Yuan T.T."/>
            <person name="Jiang B.G."/>
            <person name="Yang W.F."/>
            <person name="Lam T.T."/>
            <person name="Chang Q.C."/>
            <person name="Ding S.J."/>
            <person name="Wang X.J."/>
            <person name="Zhu J.G."/>
            <person name="Ruan X.D."/>
            <person name="Zhao L."/>
            <person name="Wei J.T."/>
            <person name="Ye R.Z."/>
            <person name="Que T.C."/>
            <person name="Du C.H."/>
            <person name="Zhou Y.H."/>
            <person name="Cheng J.X."/>
            <person name="Dai P.F."/>
            <person name="Guo W.B."/>
            <person name="Han X.H."/>
            <person name="Huang E.J."/>
            <person name="Li L.F."/>
            <person name="Wei W."/>
            <person name="Gao Y.C."/>
            <person name="Liu J.Z."/>
            <person name="Shao H.Z."/>
            <person name="Wang X."/>
            <person name="Wang C.C."/>
            <person name="Yang T.C."/>
            <person name="Huo Q.B."/>
            <person name="Li W."/>
            <person name="Chen H.Y."/>
            <person name="Chen S.E."/>
            <person name="Zhou L.G."/>
            <person name="Ni X.B."/>
            <person name="Tian J.H."/>
            <person name="Sheng Y."/>
            <person name="Liu T."/>
            <person name="Pan Y.S."/>
            <person name="Xia L.Y."/>
            <person name="Li J."/>
            <person name="Zhao F."/>
            <person name="Cao W.C."/>
        </authorList>
    </citation>
    <scope>NUCLEOTIDE SEQUENCE [LARGE SCALE GENOMIC DNA]</scope>
    <source>
        <strain evidence="1">Iper-2018</strain>
    </source>
</reference>
<evidence type="ECO:0000313" key="2">
    <source>
        <dbReference type="Proteomes" id="UP000805193"/>
    </source>
</evidence>